<reference evidence="5" key="1">
    <citation type="submission" date="2022-11" db="UniProtKB">
        <authorList>
            <consortium name="EnsemblMetazoa"/>
        </authorList>
    </citation>
    <scope>IDENTIFICATION</scope>
</reference>
<dbReference type="InterPro" id="IPR036772">
    <property type="entry name" value="SRCR-like_dom_sf"/>
</dbReference>
<dbReference type="PANTHER" id="PTHR48071:SF18">
    <property type="entry name" value="DELETED IN MALIGNANT BRAIN TUMORS 1 PROTEIN-RELATED"/>
    <property type="match status" value="1"/>
</dbReference>
<feature type="domain" description="SRCR" evidence="3">
    <location>
        <begin position="1"/>
        <end position="101"/>
    </location>
</feature>
<evidence type="ECO:0000256" key="2">
    <source>
        <dbReference type="PROSITE-ProRule" id="PRU00196"/>
    </source>
</evidence>
<dbReference type="EnsemblMetazoa" id="XM_028658189.1">
    <property type="protein sequence ID" value="XP_028513990.1"/>
    <property type="gene ID" value="LOC110235942"/>
</dbReference>
<dbReference type="InterPro" id="IPR013783">
    <property type="entry name" value="Ig-like_fold"/>
</dbReference>
<dbReference type="GeneID" id="110235942"/>
<dbReference type="Pfam" id="PF00041">
    <property type="entry name" value="fn3"/>
    <property type="match status" value="1"/>
</dbReference>
<protein>
    <submittedName>
        <fullName evidence="5">Uncharacterized protein</fullName>
    </submittedName>
</protein>
<dbReference type="OrthoDB" id="6624490at2759"/>
<dbReference type="InterPro" id="IPR003961">
    <property type="entry name" value="FN3_dom"/>
</dbReference>
<dbReference type="RefSeq" id="XP_028513990.1">
    <property type="nucleotide sequence ID" value="XM_028658189.1"/>
</dbReference>
<evidence type="ECO:0000313" key="6">
    <source>
        <dbReference type="Proteomes" id="UP000887567"/>
    </source>
</evidence>
<keyword evidence="1 2" id="KW-1015">Disulfide bond</keyword>
<keyword evidence="6" id="KW-1185">Reference proteome</keyword>
<dbReference type="Gene3D" id="2.60.120.290">
    <property type="entry name" value="Spermadhesin, CUB domain"/>
    <property type="match status" value="1"/>
</dbReference>
<feature type="domain" description="Fibronectin type-III" evidence="4">
    <location>
        <begin position="334"/>
        <end position="426"/>
    </location>
</feature>
<dbReference type="Gene3D" id="2.60.40.10">
    <property type="entry name" value="Immunoglobulins"/>
    <property type="match status" value="1"/>
</dbReference>
<evidence type="ECO:0000259" key="4">
    <source>
        <dbReference type="PROSITE" id="PS50853"/>
    </source>
</evidence>
<dbReference type="Proteomes" id="UP000887567">
    <property type="component" value="Unplaced"/>
</dbReference>
<feature type="disulfide bond" evidence="2">
    <location>
        <begin position="70"/>
        <end position="80"/>
    </location>
</feature>
<proteinExistence type="predicted"/>
<dbReference type="SUPFAM" id="SSF49265">
    <property type="entry name" value="Fibronectin type III"/>
    <property type="match status" value="1"/>
</dbReference>
<dbReference type="PROSITE" id="PS50853">
    <property type="entry name" value="FN3"/>
    <property type="match status" value="1"/>
</dbReference>
<dbReference type="PROSITE" id="PS50287">
    <property type="entry name" value="SRCR_2"/>
    <property type="match status" value="1"/>
</dbReference>
<evidence type="ECO:0000256" key="1">
    <source>
        <dbReference type="ARBA" id="ARBA00023157"/>
    </source>
</evidence>
<dbReference type="SUPFAM" id="SSF49854">
    <property type="entry name" value="Spermadhesin, CUB domain"/>
    <property type="match status" value="1"/>
</dbReference>
<comment type="caution">
    <text evidence="2">Lacks conserved residue(s) required for the propagation of feature annotation.</text>
</comment>
<dbReference type="GO" id="GO:0016020">
    <property type="term" value="C:membrane"/>
    <property type="evidence" value="ECO:0007669"/>
    <property type="project" value="InterPro"/>
</dbReference>
<dbReference type="InterPro" id="IPR036116">
    <property type="entry name" value="FN3_sf"/>
</dbReference>
<dbReference type="CDD" id="cd00063">
    <property type="entry name" value="FN3"/>
    <property type="match status" value="1"/>
</dbReference>
<dbReference type="InterPro" id="IPR035914">
    <property type="entry name" value="Sperma_CUB_dom_sf"/>
</dbReference>
<dbReference type="SUPFAM" id="SSF56487">
    <property type="entry name" value="SRCR-like"/>
    <property type="match status" value="1"/>
</dbReference>
<evidence type="ECO:0000259" key="3">
    <source>
        <dbReference type="PROSITE" id="PS50287"/>
    </source>
</evidence>
<dbReference type="Gene3D" id="3.10.250.10">
    <property type="entry name" value="SRCR-like domain"/>
    <property type="match status" value="1"/>
</dbReference>
<accession>A0A913YF80</accession>
<organism evidence="5 6">
    <name type="scientific">Exaiptasia diaphana</name>
    <name type="common">Tropical sea anemone</name>
    <name type="synonym">Aiptasia pulchella</name>
    <dbReference type="NCBI Taxonomy" id="2652724"/>
    <lineage>
        <taxon>Eukaryota</taxon>
        <taxon>Metazoa</taxon>
        <taxon>Cnidaria</taxon>
        <taxon>Anthozoa</taxon>
        <taxon>Hexacorallia</taxon>
        <taxon>Actiniaria</taxon>
        <taxon>Aiptasiidae</taxon>
        <taxon>Exaiptasia</taxon>
    </lineage>
</organism>
<evidence type="ECO:0000313" key="5">
    <source>
        <dbReference type="EnsemblMetazoa" id="XP_028513990.1"/>
    </source>
</evidence>
<dbReference type="SMART" id="SM00060">
    <property type="entry name" value="FN3"/>
    <property type="match status" value="1"/>
</dbReference>
<name>A0A913YF80_EXADI</name>
<dbReference type="PANTHER" id="PTHR48071">
    <property type="entry name" value="SRCR DOMAIN-CONTAINING PROTEIN"/>
    <property type="match status" value="1"/>
</dbReference>
<dbReference type="Pfam" id="PF00530">
    <property type="entry name" value="SRCR"/>
    <property type="match status" value="1"/>
</dbReference>
<dbReference type="AlphaFoldDB" id="A0A913YF80"/>
<dbReference type="SMART" id="SM00202">
    <property type="entry name" value="SR"/>
    <property type="match status" value="1"/>
</dbReference>
<sequence>MGGKLSNEGRVEIYKNGWWNKICIVNFGWKYRAARVVCLSLGLSYPSYIPYYRVFYGTSLTIHFVRDVRCTGTENSLEECSSTGASSRCPYYSYTAGMVCGNPPVFHQNITEMAGVITSPGYPSFMTQGDYRWTFTQNMSRGRVALYFEELDLSQYGGSSNVSIQESSSSSFSKEYTNVYRSKPGMVINLSGQLRFYSPYTSNRDYGDGRGMRVRFLVYSEPEGGVHTHMNWKLLLSSNHYTRITANWTQVVFTGYDIIGFVMSCNSTQDWAKEVSYAVGEGNSTSLTCSELIVYTHYNVHVLVQLRMQGKDIYKIYQSLVASLTTPQSYPKRSPRGVYSTDITQSTAVIGWQEISRKDARGELLGYKVKVFNRDSWRYEQEVNTSDTSVILKDLSRATDYEVKIRGYTSVGSGPYIIAYFSTLEIAT</sequence>
<dbReference type="InterPro" id="IPR001190">
    <property type="entry name" value="SRCR"/>
</dbReference>